<evidence type="ECO:0000259" key="9">
    <source>
        <dbReference type="Pfam" id="PF02554"/>
    </source>
</evidence>
<feature type="transmembrane region" description="Helical" evidence="8">
    <location>
        <begin position="526"/>
        <end position="547"/>
    </location>
</feature>
<evidence type="ECO:0000313" key="11">
    <source>
        <dbReference type="Proteomes" id="UP001302719"/>
    </source>
</evidence>
<sequence>MSVWNKIGWLGLAGLCAVAFGHVVGLVNPHEKVNGLWLVVAASCFYVLAYRFYGRFLAQRVMNLDDRRRTPAHRLEDGTNFYPANKYILFGHHFAAIAGAGPLLGPVLAAQFGFLPGFLWIVIGAVLAGAVQDFIILVASMRRNGRSLPEIAHAELGPITGMATAIAVLFIVVVALAGLGLAVVNALYHNAWGTFTIVMTIPIALLMGLYLQKFRQGQVGEMTLIGLGLLIVAILVGRTVAQSEWAEWFLWDRTTLTWSLAAYGFLASVLPVWMLLVPRDYLSTFMKLGVIALLAVGVIVLAPTIEMPRTTIFTAGNGPIIPGTLFPFLFITIACGAISGFHSLVSSGTTPKLISRESQAIVGYGAMLLESFVGVVALIAACLLVPGDYFAINTSLSADTLQTMGFPTAHITELSTLVEVDVSGRPGGAVSLAVGMASIFSSLPGMSGLMAYWYQFALLFEALFILTTIDAGTRVARYLVQELGGRFYTPLKQINWWPGVLGASLFVVGAWGYLIGTGSIATIWPMFGAANQLLGMLALCIATTVLIKMNKTSYLWVTVIPMVFVGVITLAGCYELLVIFINRALSTDGSQSLTMAINASLVGLVAILALIVLTDSARKWYGYLIHKHPLNSTEVIEGEGIQLPAGRCC</sequence>
<evidence type="ECO:0000256" key="8">
    <source>
        <dbReference type="SAM" id="Phobius"/>
    </source>
</evidence>
<evidence type="ECO:0000313" key="10">
    <source>
        <dbReference type="EMBL" id="WNM59578.1"/>
    </source>
</evidence>
<proteinExistence type="inferred from homology"/>
<evidence type="ECO:0000256" key="1">
    <source>
        <dbReference type="ARBA" id="ARBA00004651"/>
    </source>
</evidence>
<feature type="transmembrane region" description="Helical" evidence="8">
    <location>
        <begin position="325"/>
        <end position="345"/>
    </location>
</feature>
<feature type="transmembrane region" description="Helical" evidence="8">
    <location>
        <begin position="256"/>
        <end position="276"/>
    </location>
</feature>
<dbReference type="RefSeq" id="WP_312646353.1">
    <property type="nucleotide sequence ID" value="NZ_CP116967.1"/>
</dbReference>
<feature type="transmembrane region" description="Helical" evidence="8">
    <location>
        <begin position="554"/>
        <end position="581"/>
    </location>
</feature>
<feature type="transmembrane region" description="Helical" evidence="8">
    <location>
        <begin position="366"/>
        <end position="386"/>
    </location>
</feature>
<dbReference type="Proteomes" id="UP001302719">
    <property type="component" value="Chromosome"/>
</dbReference>
<dbReference type="EMBL" id="CP116967">
    <property type="protein sequence ID" value="WNM59578.1"/>
    <property type="molecule type" value="Genomic_DNA"/>
</dbReference>
<dbReference type="PANTHER" id="PTHR30252:SF3">
    <property type="entry name" value="PYRUVATE_PROTON SYMPORTER BTST"/>
    <property type="match status" value="1"/>
</dbReference>
<gene>
    <name evidence="10" type="ORF">PP769_07420</name>
</gene>
<reference evidence="10 11" key="1">
    <citation type="submission" date="2023-01" db="EMBL/GenBank/DDBJ databases">
        <title>Cultivation and genomic characterization of new, ubiquitous marine nitrite-oxidizing bacteria from the Nitrospirales.</title>
        <authorList>
            <person name="Mueller A.J."/>
            <person name="Daebeler A."/>
            <person name="Herbold C.W."/>
            <person name="Kirkegaard R.H."/>
            <person name="Daims H."/>
        </authorList>
    </citation>
    <scope>NUCLEOTIDE SEQUENCE [LARGE SCALE GENOMIC DNA]</scope>
    <source>
        <strain evidence="10 11">VA</strain>
    </source>
</reference>
<evidence type="ECO:0000256" key="6">
    <source>
        <dbReference type="ARBA" id="ARBA00022989"/>
    </source>
</evidence>
<feature type="transmembrane region" description="Helical" evidence="8">
    <location>
        <begin position="452"/>
        <end position="473"/>
    </location>
</feature>
<feature type="transmembrane region" description="Helical" evidence="8">
    <location>
        <begin position="288"/>
        <end position="305"/>
    </location>
</feature>
<evidence type="ECO:0000256" key="7">
    <source>
        <dbReference type="ARBA" id="ARBA00023136"/>
    </source>
</evidence>
<dbReference type="GO" id="GO:0009267">
    <property type="term" value="P:cellular response to starvation"/>
    <property type="evidence" value="ECO:0007669"/>
    <property type="project" value="InterPro"/>
</dbReference>
<evidence type="ECO:0000256" key="4">
    <source>
        <dbReference type="ARBA" id="ARBA00022475"/>
    </source>
</evidence>
<keyword evidence="4" id="KW-1003">Cell membrane</keyword>
<feature type="transmembrane region" description="Helical" evidence="8">
    <location>
        <begin position="593"/>
        <end position="613"/>
    </location>
</feature>
<dbReference type="KEGG" id="nall:PP769_07420"/>
<keyword evidence="3" id="KW-0813">Transport</keyword>
<name>A0AA96JTJ1_9BACT</name>
<dbReference type="InterPro" id="IPR003706">
    <property type="entry name" value="CstA_N"/>
</dbReference>
<feature type="domain" description="CstA N-terminal" evidence="9">
    <location>
        <begin position="34"/>
        <end position="571"/>
    </location>
</feature>
<dbReference type="PANTHER" id="PTHR30252">
    <property type="entry name" value="INNER MEMBRANE PEPTIDE TRANSPORTER"/>
    <property type="match status" value="1"/>
</dbReference>
<dbReference type="InterPro" id="IPR051605">
    <property type="entry name" value="CstA"/>
</dbReference>
<evidence type="ECO:0000256" key="5">
    <source>
        <dbReference type="ARBA" id="ARBA00022692"/>
    </source>
</evidence>
<comment type="similarity">
    <text evidence="2">Belongs to the peptide transporter carbon starvation (CstA) (TC 2.A.114) family.</text>
</comment>
<feature type="transmembrane region" description="Helical" evidence="8">
    <location>
        <begin position="94"/>
        <end position="112"/>
    </location>
</feature>
<keyword evidence="11" id="KW-1185">Reference proteome</keyword>
<feature type="transmembrane region" description="Helical" evidence="8">
    <location>
        <begin position="35"/>
        <end position="53"/>
    </location>
</feature>
<keyword evidence="7 8" id="KW-0472">Membrane</keyword>
<dbReference type="AlphaFoldDB" id="A0AA96JTJ1"/>
<protein>
    <submittedName>
        <fullName evidence="10">Carbon starvation CstA family protein</fullName>
    </submittedName>
</protein>
<feature type="transmembrane region" description="Helical" evidence="8">
    <location>
        <begin position="223"/>
        <end position="241"/>
    </location>
</feature>
<feature type="transmembrane region" description="Helical" evidence="8">
    <location>
        <begin position="159"/>
        <end position="184"/>
    </location>
</feature>
<dbReference type="GO" id="GO:0005886">
    <property type="term" value="C:plasma membrane"/>
    <property type="evidence" value="ECO:0007669"/>
    <property type="project" value="UniProtKB-SubCell"/>
</dbReference>
<feature type="transmembrane region" description="Helical" evidence="8">
    <location>
        <begin position="494"/>
        <end position="514"/>
    </location>
</feature>
<feature type="transmembrane region" description="Helical" evidence="8">
    <location>
        <begin position="118"/>
        <end position="139"/>
    </location>
</feature>
<organism evidence="10 11">
    <name type="scientific">Candidatus Nitrospira allomarina</name>
    <dbReference type="NCBI Taxonomy" id="3020900"/>
    <lineage>
        <taxon>Bacteria</taxon>
        <taxon>Pseudomonadati</taxon>
        <taxon>Nitrospirota</taxon>
        <taxon>Nitrospiria</taxon>
        <taxon>Nitrospirales</taxon>
        <taxon>Nitrospiraceae</taxon>
        <taxon>Nitrospira</taxon>
    </lineage>
</organism>
<evidence type="ECO:0000256" key="2">
    <source>
        <dbReference type="ARBA" id="ARBA00007755"/>
    </source>
</evidence>
<accession>A0AA96JTJ1</accession>
<keyword evidence="6 8" id="KW-1133">Transmembrane helix</keyword>
<feature type="transmembrane region" description="Helical" evidence="8">
    <location>
        <begin position="190"/>
        <end position="211"/>
    </location>
</feature>
<keyword evidence="5 8" id="KW-0812">Transmembrane</keyword>
<comment type="subcellular location">
    <subcellularLocation>
        <location evidence="1">Cell membrane</location>
        <topology evidence="1">Multi-pass membrane protein</topology>
    </subcellularLocation>
</comment>
<dbReference type="Pfam" id="PF02554">
    <property type="entry name" value="CstA"/>
    <property type="match status" value="1"/>
</dbReference>
<evidence type="ECO:0000256" key="3">
    <source>
        <dbReference type="ARBA" id="ARBA00022448"/>
    </source>
</evidence>